<keyword evidence="2" id="KW-0040">ANK repeat</keyword>
<dbReference type="PROSITE" id="PS50088">
    <property type="entry name" value="ANK_REPEAT"/>
    <property type="match status" value="4"/>
</dbReference>
<dbReference type="InterPro" id="IPR013087">
    <property type="entry name" value="Znf_C2H2_type"/>
</dbReference>
<feature type="region of interest" description="Disordered" evidence="5">
    <location>
        <begin position="206"/>
        <end position="240"/>
    </location>
</feature>
<dbReference type="InterPro" id="IPR036770">
    <property type="entry name" value="Ankyrin_rpt-contain_sf"/>
</dbReference>
<gene>
    <name evidence="7" type="ORF">EX30DRAFT_344379</name>
</gene>
<feature type="region of interest" description="Disordered" evidence="5">
    <location>
        <begin position="968"/>
        <end position="1027"/>
    </location>
</feature>
<dbReference type="PROSITE" id="PS00028">
    <property type="entry name" value="ZINC_FINGER_C2H2_1"/>
    <property type="match status" value="3"/>
</dbReference>
<feature type="compositionally biased region" description="Basic and acidic residues" evidence="5">
    <location>
        <begin position="208"/>
        <end position="240"/>
    </location>
</feature>
<keyword evidence="1" id="KW-0677">Repeat</keyword>
<evidence type="ECO:0000256" key="2">
    <source>
        <dbReference type="PROSITE-ProRule" id="PRU00023"/>
    </source>
</evidence>
<organism evidence="7 8">
    <name type="scientific">Ascodesmis nigricans</name>
    <dbReference type="NCBI Taxonomy" id="341454"/>
    <lineage>
        <taxon>Eukaryota</taxon>
        <taxon>Fungi</taxon>
        <taxon>Dikarya</taxon>
        <taxon>Ascomycota</taxon>
        <taxon>Pezizomycotina</taxon>
        <taxon>Pezizomycetes</taxon>
        <taxon>Pezizales</taxon>
        <taxon>Ascodesmidaceae</taxon>
        <taxon>Ascodesmis</taxon>
    </lineage>
</organism>
<feature type="compositionally biased region" description="Low complexity" evidence="5">
    <location>
        <begin position="1145"/>
        <end position="1158"/>
    </location>
</feature>
<sequence length="1283" mass="141717">MIPEPSLSGGGGGATTSFDIETARNEFTRRLTPDEAKLYYDTTSAADCLARFEEDVVAQKAMKRLVLAVRAVEGYEKALEVIRGLDMERVDELWGAVVVIVKAAAGTDFMLKLSSHIASIADNLSRLVLYGRILSTSRAFQHAAALTYVLTFEFCSAARAVFMPEETEKDKCRGLEARWAEFEDRFPDMVDGMRLALEMIERDEIEEKQERDDSVGPLRGEDNRSDRSGGECDRSDEGADTEREHVLDWLLKNTGHPAMHHQAAVKLHYPGTGEWLLQSTEYVEWLRTQHGILWLHGIPGSGKTVLCSTVIEDITQKLGPNGSGVAYFYCLTGATLLGAAQILRNIIAQLCSQSEQFFTEVRAFYRRLEPQSLSVADAINILQTNAWHFTKIAIIVDALDESPDIEETILALVQLIDRQSGNISLFLTSRHDADIQQLMSKHAQFEAPMSKTGVQKDINAYVSAQLQTRVADHQLKLRDPTLSETIRQALVDGADGMFLWAVCQIESICRQRNDKSIRTALGKLPRDLDQTYTRVLEEIRVLGPEQKKLARRILRWLVYCREPLSPDELTELVAVEPQDSVLDGSSVHTDPSDLLDICRSLIRIVSDESGCERVELVHCTLQEFLTSDRIQHSTISEFYLDPVESHQTLATICLRYLGFTDFSSRCKNDPELNRRLSYFKALNYVADHWHYHVSKCDQNTITPLIPALNWFLAQREDNYSSWLQAYYKSSTTFAENTPPLYYTVSFQLYTLTCYLLDRGDSPNARINYGEGECALHVAASANDLPTIQALLGKGADIEVRAWNREQAALHYAAEAGHWEAVNLLLDMGAEVDSRSHSQSTPLYRAARGGDIRTVMELLKRGADVNAKTWDGFTPAHEAARSGDSEVWKALVAAGADMEATTSTGQKPGDVATAVMQPLLEETKDFECAHPGCKLVFPSKSEKAAHEQTTHLSQLPNYSLLALGPSTNSVPASSGGAPLHALPPSIAVSKGPVRSASTASKNANRHRPTASAPPIPPPVKHGESIQPYASLPRPTTQYFWCSAASCTSLFDSMASRDHHETTAHAGMTVTFKHQPNSLSSSSSSRALSMARSSTSKSAPAGTGYKRNLSDDRLSSAASAYAKNRTNAVVGHRFSSSSPTSGLKSRNSPTAATAPSPNAAGKPETMEICGIVGCVQRFSGIGELMRHEVSAHKEALRDLENECEGVEGDGMKFGGAASVVYSCRSTTCNKRFQLAASRMWHELFTHPNEDVVKRPEREAHIKHYGNDKVWTEAYDEWKKTKNTGA</sequence>
<feature type="repeat" description="ANK" evidence="2">
    <location>
        <begin position="870"/>
        <end position="902"/>
    </location>
</feature>
<reference evidence="7 8" key="1">
    <citation type="submission" date="2019-04" db="EMBL/GenBank/DDBJ databases">
        <title>Comparative genomics and transcriptomics to analyze fruiting body development in filamentous ascomycetes.</title>
        <authorList>
            <consortium name="DOE Joint Genome Institute"/>
            <person name="Lutkenhaus R."/>
            <person name="Traeger S."/>
            <person name="Breuer J."/>
            <person name="Kuo A."/>
            <person name="Lipzen A."/>
            <person name="Pangilinan J."/>
            <person name="Dilworth D."/>
            <person name="Sandor L."/>
            <person name="Poggeler S."/>
            <person name="Barry K."/>
            <person name="Grigoriev I.V."/>
            <person name="Nowrousian M."/>
        </authorList>
    </citation>
    <scope>NUCLEOTIDE SEQUENCE [LARGE SCALE GENOMIC DNA]</scope>
    <source>
        <strain evidence="7 8">CBS 389.68</strain>
    </source>
</reference>
<evidence type="ECO:0000313" key="8">
    <source>
        <dbReference type="Proteomes" id="UP000298138"/>
    </source>
</evidence>
<dbReference type="EMBL" id="ML220159">
    <property type="protein sequence ID" value="TGZ77095.1"/>
    <property type="molecule type" value="Genomic_DNA"/>
</dbReference>
<dbReference type="InParanoid" id="A0A4S2MJV7"/>
<feature type="repeat" description="ANK" evidence="2">
    <location>
        <begin position="804"/>
        <end position="836"/>
    </location>
</feature>
<name>A0A4S2MJV7_9PEZI</name>
<proteinExistence type="predicted"/>
<dbReference type="Pfam" id="PF24883">
    <property type="entry name" value="NPHP3_N"/>
    <property type="match status" value="1"/>
</dbReference>
<evidence type="ECO:0000256" key="1">
    <source>
        <dbReference type="ARBA" id="ARBA00022737"/>
    </source>
</evidence>
<dbReference type="PANTHER" id="PTHR10039">
    <property type="entry name" value="AMELOGENIN"/>
    <property type="match status" value="1"/>
</dbReference>
<dbReference type="InterPro" id="IPR054471">
    <property type="entry name" value="GPIID_WHD"/>
</dbReference>
<feature type="region of interest" description="Disordered" evidence="5">
    <location>
        <begin position="1129"/>
        <end position="1160"/>
    </location>
</feature>
<keyword evidence="3" id="KW-0479">Metal-binding</keyword>
<evidence type="ECO:0000256" key="5">
    <source>
        <dbReference type="SAM" id="MobiDB-lite"/>
    </source>
</evidence>
<dbReference type="SUPFAM" id="SSF52540">
    <property type="entry name" value="P-loop containing nucleoside triphosphate hydrolases"/>
    <property type="match status" value="1"/>
</dbReference>
<evidence type="ECO:0000259" key="6">
    <source>
        <dbReference type="PROSITE" id="PS50157"/>
    </source>
</evidence>
<dbReference type="PROSITE" id="PS50297">
    <property type="entry name" value="ANK_REP_REGION"/>
    <property type="match status" value="4"/>
</dbReference>
<dbReference type="SUPFAM" id="SSF48403">
    <property type="entry name" value="Ankyrin repeat"/>
    <property type="match status" value="1"/>
</dbReference>
<keyword evidence="3" id="KW-0862">Zinc</keyword>
<feature type="domain" description="C2H2-type" evidence="6">
    <location>
        <begin position="1219"/>
        <end position="1249"/>
    </location>
</feature>
<feature type="coiled-coil region" evidence="4">
    <location>
        <begin position="1180"/>
        <end position="1207"/>
    </location>
</feature>
<evidence type="ECO:0000313" key="7">
    <source>
        <dbReference type="EMBL" id="TGZ77095.1"/>
    </source>
</evidence>
<dbReference type="GO" id="GO:0008270">
    <property type="term" value="F:zinc ion binding"/>
    <property type="evidence" value="ECO:0007669"/>
    <property type="project" value="UniProtKB-KW"/>
</dbReference>
<evidence type="ECO:0000256" key="4">
    <source>
        <dbReference type="SAM" id="Coils"/>
    </source>
</evidence>
<dbReference type="STRING" id="341454.A0A4S2MJV7"/>
<dbReference type="InterPro" id="IPR002110">
    <property type="entry name" value="Ankyrin_rpt"/>
</dbReference>
<feature type="compositionally biased region" description="Low complexity" evidence="5">
    <location>
        <begin position="1076"/>
        <end position="1094"/>
    </location>
</feature>
<dbReference type="OrthoDB" id="4836871at2759"/>
<evidence type="ECO:0000256" key="3">
    <source>
        <dbReference type="PROSITE-ProRule" id="PRU00042"/>
    </source>
</evidence>
<dbReference type="Pfam" id="PF22939">
    <property type="entry name" value="WHD_GPIID"/>
    <property type="match status" value="1"/>
</dbReference>
<dbReference type="SMART" id="SM00248">
    <property type="entry name" value="ANK"/>
    <property type="match status" value="5"/>
</dbReference>
<dbReference type="InterPro" id="IPR027417">
    <property type="entry name" value="P-loop_NTPase"/>
</dbReference>
<feature type="compositionally biased region" description="Polar residues" evidence="5">
    <location>
        <begin position="1132"/>
        <end position="1144"/>
    </location>
</feature>
<dbReference type="Gene3D" id="3.40.50.300">
    <property type="entry name" value="P-loop containing nucleotide triphosphate hydrolases"/>
    <property type="match status" value="1"/>
</dbReference>
<feature type="domain" description="C2H2-type" evidence="6">
    <location>
        <begin position="925"/>
        <end position="955"/>
    </location>
</feature>
<feature type="repeat" description="ANK" evidence="2">
    <location>
        <begin position="837"/>
        <end position="869"/>
    </location>
</feature>
<dbReference type="PANTHER" id="PTHR10039:SF16">
    <property type="entry name" value="GPI INOSITOL-DEACYLASE"/>
    <property type="match status" value="1"/>
</dbReference>
<keyword evidence="8" id="KW-1185">Reference proteome</keyword>
<feature type="region of interest" description="Disordered" evidence="5">
    <location>
        <begin position="1067"/>
        <end position="1108"/>
    </location>
</feature>
<keyword evidence="4" id="KW-0175">Coiled coil</keyword>
<dbReference type="SMART" id="SM00355">
    <property type="entry name" value="ZnF_C2H2"/>
    <property type="match status" value="3"/>
</dbReference>
<feature type="repeat" description="ANK" evidence="2">
    <location>
        <begin position="770"/>
        <end position="802"/>
    </location>
</feature>
<dbReference type="Proteomes" id="UP000298138">
    <property type="component" value="Unassembled WGS sequence"/>
</dbReference>
<accession>A0A4S2MJV7</accession>
<keyword evidence="3" id="KW-0863">Zinc-finger</keyword>
<dbReference type="Pfam" id="PF12796">
    <property type="entry name" value="Ank_2"/>
    <property type="match status" value="1"/>
</dbReference>
<dbReference type="InterPro" id="IPR056884">
    <property type="entry name" value="NPHP3-like_N"/>
</dbReference>
<dbReference type="Pfam" id="PF00023">
    <property type="entry name" value="Ank"/>
    <property type="match status" value="1"/>
</dbReference>
<protein>
    <recommendedName>
        <fullName evidence="6">C2H2-type domain-containing protein</fullName>
    </recommendedName>
</protein>
<dbReference type="PROSITE" id="PS50157">
    <property type="entry name" value="ZINC_FINGER_C2H2_2"/>
    <property type="match status" value="2"/>
</dbReference>
<dbReference type="Gene3D" id="1.25.40.20">
    <property type="entry name" value="Ankyrin repeat-containing domain"/>
    <property type="match status" value="1"/>
</dbReference>